<dbReference type="Pfam" id="PF05569">
    <property type="entry name" value="Peptidase_M56"/>
    <property type="match status" value="1"/>
</dbReference>
<dbReference type="Gene3D" id="3.30.1150.10">
    <property type="match status" value="1"/>
</dbReference>
<accession>A0A2S7WP18</accession>
<feature type="transmembrane region" description="Helical" evidence="1">
    <location>
        <begin position="6"/>
        <end position="22"/>
    </location>
</feature>
<gene>
    <name evidence="3" type="ORF">BTO18_09175</name>
</gene>
<name>A0A2S7WP18_9FLAO</name>
<feature type="domain" description="Peptidase M56" evidence="2">
    <location>
        <begin position="156"/>
        <end position="255"/>
    </location>
</feature>
<reference evidence="3 4" key="1">
    <citation type="submission" date="2016-12" db="EMBL/GenBank/DDBJ databases">
        <title>Trade-off between light-utilization and light-protection in marine flavobacteria.</title>
        <authorList>
            <person name="Kumagai Y."/>
            <person name="Yoshizawa S."/>
            <person name="Kogure K."/>
            <person name="Iwasaki W."/>
        </authorList>
    </citation>
    <scope>NUCLEOTIDE SEQUENCE [LARGE SCALE GENOMIC DNA]</scope>
    <source>
        <strain evidence="3 4">NBRC 108759</strain>
    </source>
</reference>
<dbReference type="CDD" id="cd07341">
    <property type="entry name" value="M56_BlaR1_MecR1_like"/>
    <property type="match status" value="1"/>
</dbReference>
<dbReference type="AlphaFoldDB" id="A0A2S7WP18"/>
<dbReference type="OrthoDB" id="1522859at2"/>
<evidence type="ECO:0000256" key="1">
    <source>
        <dbReference type="SAM" id="Phobius"/>
    </source>
</evidence>
<dbReference type="InterPro" id="IPR008756">
    <property type="entry name" value="Peptidase_M56"/>
</dbReference>
<keyword evidence="1" id="KW-0812">Transmembrane</keyword>
<evidence type="ECO:0000313" key="3">
    <source>
        <dbReference type="EMBL" id="PQJ79333.1"/>
    </source>
</evidence>
<dbReference type="PANTHER" id="PTHR34978:SF3">
    <property type="entry name" value="SLR0241 PROTEIN"/>
    <property type="match status" value="1"/>
</dbReference>
<keyword evidence="1" id="KW-0472">Membrane</keyword>
<evidence type="ECO:0000313" key="4">
    <source>
        <dbReference type="Proteomes" id="UP000238882"/>
    </source>
</evidence>
<feature type="transmembrane region" description="Helical" evidence="1">
    <location>
        <begin position="90"/>
        <end position="110"/>
    </location>
</feature>
<dbReference type="PANTHER" id="PTHR34978">
    <property type="entry name" value="POSSIBLE SENSOR-TRANSDUCER PROTEIN BLAR"/>
    <property type="match status" value="1"/>
</dbReference>
<sequence>MINYILQVIFFQVLFLAIYDFFLSKETFFTKNRWYLLLTPILSFVIPLIKIPTFQKAISQDYLIVFPEIVLNPDKVIQQSIEKYNFETSLNYIVVLFWVGVVFFTMLFFIRLMKIISLINKNTVIEKPDFKLIFLPKQTKAFSFFSYIFLGKDVPDNQQEKIIQHELVHAKQKHTLDLLFFETLKIIMWFNPILYFYQKRITLVHEYISDAKVAKLASKEQYINNLLSNFFQVENIAFVNQFFNKSQIKKRIIMMTKKQSKKMNQFKYLLLIPILISMVFYSACSEENIITKGNKISVKKQKIRYSQFGEGGINGQKTDKTSYLDVYFGTRAPKWIEISYDDLTFEESEEYEYYLNKINNSNNSFSNFVTLKVYQRKDGRRVVATIIDMEKFRKSKKLKNGAEDISEEVSFMKVDQAPTFPGCEEGDKACFSKKVQQHFAKNFNADMVKNLGLSSGRKRVYIGFKIDKTGNIIDIQARAPHKDIKDEVISVMQSLPKVKPGKVNNEEIAVKFSIPFTLNVE</sequence>
<dbReference type="EMBL" id="MSCN01000001">
    <property type="protein sequence ID" value="PQJ79333.1"/>
    <property type="molecule type" value="Genomic_DNA"/>
</dbReference>
<feature type="transmembrane region" description="Helical" evidence="1">
    <location>
        <begin position="266"/>
        <end position="283"/>
    </location>
</feature>
<dbReference type="Proteomes" id="UP000238882">
    <property type="component" value="Unassembled WGS sequence"/>
</dbReference>
<proteinExistence type="predicted"/>
<keyword evidence="4" id="KW-1185">Reference proteome</keyword>
<comment type="caution">
    <text evidence="3">The sequence shown here is derived from an EMBL/GenBank/DDBJ whole genome shotgun (WGS) entry which is preliminary data.</text>
</comment>
<protein>
    <submittedName>
        <fullName evidence="3">BlaR1 peptidase M56</fullName>
    </submittedName>
</protein>
<evidence type="ECO:0000259" key="2">
    <source>
        <dbReference type="Pfam" id="PF05569"/>
    </source>
</evidence>
<keyword evidence="1" id="KW-1133">Transmembrane helix</keyword>
<dbReference type="InterPro" id="IPR052173">
    <property type="entry name" value="Beta-lactam_resp_regulator"/>
</dbReference>
<dbReference type="RefSeq" id="WP_105015934.1">
    <property type="nucleotide sequence ID" value="NZ_MSCN01000001.1"/>
</dbReference>
<organism evidence="3 4">
    <name type="scientific">Polaribacter porphyrae</name>
    <dbReference type="NCBI Taxonomy" id="1137780"/>
    <lineage>
        <taxon>Bacteria</taxon>
        <taxon>Pseudomonadati</taxon>
        <taxon>Bacteroidota</taxon>
        <taxon>Flavobacteriia</taxon>
        <taxon>Flavobacteriales</taxon>
        <taxon>Flavobacteriaceae</taxon>
    </lineage>
</organism>
<feature type="transmembrane region" description="Helical" evidence="1">
    <location>
        <begin position="34"/>
        <end position="53"/>
    </location>
</feature>